<dbReference type="PANTHER" id="PTHR35526">
    <property type="entry name" value="ANTI-SIGMA-F FACTOR RSBW-RELATED"/>
    <property type="match status" value="1"/>
</dbReference>
<dbReference type="CDD" id="cd16936">
    <property type="entry name" value="HATPase_RsbW-like"/>
    <property type="match status" value="1"/>
</dbReference>
<feature type="domain" description="Histidine kinase/HSP90-like ATPase" evidence="2">
    <location>
        <begin position="8"/>
        <end position="129"/>
    </location>
</feature>
<evidence type="ECO:0000259" key="2">
    <source>
        <dbReference type="Pfam" id="PF13581"/>
    </source>
</evidence>
<dbReference type="Gene3D" id="3.30.565.10">
    <property type="entry name" value="Histidine kinase-like ATPase, C-terminal domain"/>
    <property type="match status" value="1"/>
</dbReference>
<dbReference type="KEGG" id="fax:FUAX_00020"/>
<keyword evidence="1" id="KW-0808">Transferase</keyword>
<dbReference type="Pfam" id="PF13581">
    <property type="entry name" value="HATPase_c_2"/>
    <property type="match status" value="1"/>
</dbReference>
<evidence type="ECO:0000313" key="3">
    <source>
        <dbReference type="EMBL" id="BDD07570.1"/>
    </source>
</evidence>
<dbReference type="EMBL" id="AP025314">
    <property type="protein sequence ID" value="BDD07570.1"/>
    <property type="molecule type" value="Genomic_DNA"/>
</dbReference>
<dbReference type="InterPro" id="IPR003594">
    <property type="entry name" value="HATPase_dom"/>
</dbReference>
<name>A0AAU9D9N4_9BACT</name>
<accession>A0AAU9D9N4</accession>
<reference evidence="3 4" key="1">
    <citation type="submission" date="2021-12" db="EMBL/GenBank/DDBJ databases">
        <title>Genome sequencing of bacteria with rrn-lacking chromosome and rrn-plasmid.</title>
        <authorList>
            <person name="Anda M."/>
            <person name="Iwasaki W."/>
        </authorList>
    </citation>
    <scope>NUCLEOTIDE SEQUENCE [LARGE SCALE GENOMIC DNA]</scope>
    <source>
        <strain evidence="3 4">DSM 100852</strain>
    </source>
</reference>
<dbReference type="PANTHER" id="PTHR35526:SF3">
    <property type="entry name" value="ANTI-SIGMA-F FACTOR RSBW"/>
    <property type="match status" value="1"/>
</dbReference>
<dbReference type="InterPro" id="IPR050267">
    <property type="entry name" value="Anti-sigma-factor_SerPK"/>
</dbReference>
<dbReference type="Proteomes" id="UP001348817">
    <property type="component" value="Chromosome"/>
</dbReference>
<sequence length="133" mass="14924">MDSINLEIPSLPDNVRIVESFIDNSKDKYHLNDDVYGNIMIAVTEAVNNAIQHGNNGDKDKLVKLTMSHSDEQIRFTIGDEGPGFDYDSLPDPTAPENLHKPCGRGIFLMKHLCDEVEFNNDGKEVVLAFYLN</sequence>
<keyword evidence="1" id="KW-0723">Serine/threonine-protein kinase</keyword>
<protein>
    <submittedName>
        <fullName evidence="3">Anti-sigma regulatory factor</fullName>
    </submittedName>
</protein>
<proteinExistence type="predicted"/>
<dbReference type="AlphaFoldDB" id="A0AAU9D9N4"/>
<dbReference type="GO" id="GO:0004674">
    <property type="term" value="F:protein serine/threonine kinase activity"/>
    <property type="evidence" value="ECO:0007669"/>
    <property type="project" value="UniProtKB-KW"/>
</dbReference>
<evidence type="ECO:0000256" key="1">
    <source>
        <dbReference type="ARBA" id="ARBA00022527"/>
    </source>
</evidence>
<dbReference type="InterPro" id="IPR036890">
    <property type="entry name" value="HATPase_C_sf"/>
</dbReference>
<dbReference type="RefSeq" id="WP_338392889.1">
    <property type="nucleotide sequence ID" value="NZ_AP025314.1"/>
</dbReference>
<gene>
    <name evidence="3" type="ORF">FUAX_00020</name>
</gene>
<organism evidence="3 4">
    <name type="scientific">Fulvitalea axinellae</name>
    <dbReference type="NCBI Taxonomy" id="1182444"/>
    <lineage>
        <taxon>Bacteria</taxon>
        <taxon>Pseudomonadati</taxon>
        <taxon>Bacteroidota</taxon>
        <taxon>Cytophagia</taxon>
        <taxon>Cytophagales</taxon>
        <taxon>Persicobacteraceae</taxon>
        <taxon>Fulvitalea</taxon>
    </lineage>
</organism>
<keyword evidence="1" id="KW-0418">Kinase</keyword>
<evidence type="ECO:0000313" key="4">
    <source>
        <dbReference type="Proteomes" id="UP001348817"/>
    </source>
</evidence>
<dbReference type="SUPFAM" id="SSF55874">
    <property type="entry name" value="ATPase domain of HSP90 chaperone/DNA topoisomerase II/histidine kinase"/>
    <property type="match status" value="1"/>
</dbReference>
<keyword evidence="4" id="KW-1185">Reference proteome</keyword>